<organism evidence="2 3">
    <name type="scientific">Salirhabdus euzebyi</name>
    <dbReference type="NCBI Taxonomy" id="394506"/>
    <lineage>
        <taxon>Bacteria</taxon>
        <taxon>Bacillati</taxon>
        <taxon>Bacillota</taxon>
        <taxon>Bacilli</taxon>
        <taxon>Bacillales</taxon>
        <taxon>Bacillaceae</taxon>
        <taxon>Salirhabdus</taxon>
    </lineage>
</organism>
<feature type="transmembrane region" description="Helical" evidence="1">
    <location>
        <begin position="64"/>
        <end position="86"/>
    </location>
</feature>
<keyword evidence="1" id="KW-0812">Transmembrane</keyword>
<evidence type="ECO:0000256" key="1">
    <source>
        <dbReference type="SAM" id="Phobius"/>
    </source>
</evidence>
<evidence type="ECO:0000313" key="3">
    <source>
        <dbReference type="Proteomes" id="UP000581688"/>
    </source>
</evidence>
<name>A0A841PYE6_9BACI</name>
<keyword evidence="1" id="KW-1133">Transmembrane helix</keyword>
<proteinExistence type="predicted"/>
<dbReference type="EMBL" id="JACHGH010000001">
    <property type="protein sequence ID" value="MBB6451961.1"/>
    <property type="molecule type" value="Genomic_DNA"/>
</dbReference>
<keyword evidence="1" id="KW-0472">Membrane</keyword>
<keyword evidence="3" id="KW-1185">Reference proteome</keyword>
<dbReference type="Proteomes" id="UP000581688">
    <property type="component" value="Unassembled WGS sequence"/>
</dbReference>
<accession>A0A841PYE6</accession>
<dbReference type="RefSeq" id="WP_174494479.1">
    <property type="nucleotide sequence ID" value="NZ_CADDWK010000001.1"/>
</dbReference>
<gene>
    <name evidence="2" type="ORF">HNQ94_000382</name>
</gene>
<evidence type="ECO:0000313" key="2">
    <source>
        <dbReference type="EMBL" id="MBB6451961.1"/>
    </source>
</evidence>
<sequence length="111" mass="12384">MLIKMNGVLLAETGKDFEPDNVWIPNPFDLIGEGVEKGAEFTRDTVIEGVENVIMWVLEGIANVLVDLSFAIALIGGTILLFTSIIAKSQRVGRWFVYTQLTHIFLTLLFK</sequence>
<comment type="caution">
    <text evidence="2">The sequence shown here is derived from an EMBL/GenBank/DDBJ whole genome shotgun (WGS) entry which is preliminary data.</text>
</comment>
<protein>
    <submittedName>
        <fullName evidence="2">Uncharacterized protein</fullName>
    </submittedName>
</protein>
<dbReference type="AlphaFoldDB" id="A0A841PYE6"/>
<reference evidence="2 3" key="1">
    <citation type="submission" date="2020-08" db="EMBL/GenBank/DDBJ databases">
        <title>Genomic Encyclopedia of Type Strains, Phase IV (KMG-IV): sequencing the most valuable type-strain genomes for metagenomic binning, comparative biology and taxonomic classification.</title>
        <authorList>
            <person name="Goeker M."/>
        </authorList>
    </citation>
    <scope>NUCLEOTIDE SEQUENCE [LARGE SCALE GENOMIC DNA]</scope>
    <source>
        <strain evidence="2 3">DSM 19612</strain>
    </source>
</reference>